<dbReference type="Pfam" id="PF07715">
    <property type="entry name" value="Plug"/>
    <property type="match status" value="1"/>
</dbReference>
<evidence type="ECO:0000256" key="3">
    <source>
        <dbReference type="ARBA" id="ARBA00022452"/>
    </source>
</evidence>
<dbReference type="SUPFAM" id="SSF56935">
    <property type="entry name" value="Porins"/>
    <property type="match status" value="1"/>
</dbReference>
<dbReference type="Pfam" id="PF00593">
    <property type="entry name" value="TonB_dep_Rec_b-barrel"/>
    <property type="match status" value="1"/>
</dbReference>
<dbReference type="Gene3D" id="2.60.40.1120">
    <property type="entry name" value="Carboxypeptidase-like, regulatory domain"/>
    <property type="match status" value="1"/>
</dbReference>
<dbReference type="InterPro" id="IPR036942">
    <property type="entry name" value="Beta-barrel_TonB_sf"/>
</dbReference>
<evidence type="ECO:0000313" key="13">
    <source>
        <dbReference type="Proteomes" id="UP000245535"/>
    </source>
</evidence>
<dbReference type="GO" id="GO:0009279">
    <property type="term" value="C:cell outer membrane"/>
    <property type="evidence" value="ECO:0007669"/>
    <property type="project" value="UniProtKB-SubCell"/>
</dbReference>
<gene>
    <name evidence="12" type="ORF">BC781_102673</name>
</gene>
<dbReference type="InterPro" id="IPR000531">
    <property type="entry name" value="Beta-barrel_TonB"/>
</dbReference>
<keyword evidence="4 8" id="KW-0812">Transmembrane</keyword>
<evidence type="ECO:0000256" key="9">
    <source>
        <dbReference type="RuleBase" id="RU003357"/>
    </source>
</evidence>
<evidence type="ECO:0000256" key="1">
    <source>
        <dbReference type="ARBA" id="ARBA00004571"/>
    </source>
</evidence>
<dbReference type="InterPro" id="IPR008969">
    <property type="entry name" value="CarboxyPept-like_regulatory"/>
</dbReference>
<keyword evidence="13" id="KW-1185">Reference proteome</keyword>
<dbReference type="InterPro" id="IPR037066">
    <property type="entry name" value="Plug_dom_sf"/>
</dbReference>
<evidence type="ECO:0000256" key="6">
    <source>
        <dbReference type="ARBA" id="ARBA00023136"/>
    </source>
</evidence>
<dbReference type="Pfam" id="PF13715">
    <property type="entry name" value="CarbopepD_reg_2"/>
    <property type="match status" value="1"/>
</dbReference>
<comment type="similarity">
    <text evidence="8 9">Belongs to the TonB-dependent receptor family.</text>
</comment>
<keyword evidence="2 8" id="KW-0813">Transport</keyword>
<keyword evidence="5 9" id="KW-0798">TonB box</keyword>
<feature type="domain" description="TonB-dependent receptor-like beta-barrel" evidence="10">
    <location>
        <begin position="435"/>
        <end position="996"/>
    </location>
</feature>
<evidence type="ECO:0000256" key="8">
    <source>
        <dbReference type="PROSITE-ProRule" id="PRU01360"/>
    </source>
</evidence>
<evidence type="ECO:0000313" key="12">
    <source>
        <dbReference type="EMBL" id="PWJ43124.1"/>
    </source>
</evidence>
<evidence type="ECO:0000259" key="10">
    <source>
        <dbReference type="Pfam" id="PF00593"/>
    </source>
</evidence>
<dbReference type="NCBIfam" id="TIGR04056">
    <property type="entry name" value="OMP_RagA_SusC"/>
    <property type="match status" value="1"/>
</dbReference>
<protein>
    <submittedName>
        <fullName evidence="12">TonB-linked SusC/RagA family outer membrane protein</fullName>
    </submittedName>
</protein>
<dbReference type="Gene3D" id="2.40.170.20">
    <property type="entry name" value="TonB-dependent receptor, beta-barrel domain"/>
    <property type="match status" value="1"/>
</dbReference>
<proteinExistence type="inferred from homology"/>
<sequence>MRNYNFPCLDMSRKAFSSSVFMILLISIFSLQNIYAQSVKTLTGSVIDDSGEGVPGANISVKGTSKGTITDFNGKYKLELPTEEVVLVFSYVGLETQEIILPAQQTVLDVNLRPDAEELDEIVVVGYGIQKKSDLSSAVSTVKAADANKIAATSPAQMLQGRTSGVSVINSGSPGSAPYIKIRGMSSFGNVQPLFVIDGIPGGDISMIPPDDIESFEILKDGAAAAIYGSLAANGVVLVTTKSGKKDQPMKIDVTMYAGIQEDMNRLNMADANQWYSIKEQTYNNSMAEGTISSLPLYLQPNSGFNLENYANTDWQDATMSSATIQNYSVGLSGGSKFSNYNLSVNYLSQDGVIDNSGTERFNFRYKSTFEKGNLKVTPNVAYSRQTWETNTMSMSNMQRSLALVPIYDETKESGYGYIDEYDIRSGANPVGQSELINNESAKDQLIANIGLQYQILDNLIASGNVGYTKSFYQQRYYYPEYKLATDTQRQNPYLQEYRAEWSDLNYDFTLTYSNTFADKHSLSVMGGIVGYEYDYANVDMNVTGGFMFPDFGGLDPSLGAAQSGDFIGTGGFQRVTRFGLMSRVNYSYDDRYLVQATIRRDASSKFGSENRWGNFPSVSAAWKLHNEEFFTGMSDVFSELKLRASYGILGRETALSAYDRQALVESGYWYVWGNKPVGGIGTPGMANSQLKWEESKTLNIGADFGLFADRVYGTINYYQNDSESLLLEDPNTPPSSGVDAPMVNLGMMSNRGLELELGYRGSIGELKYDLSANMTTLKNEVVSLGDRDGALYGDEIYGTGAAQTISMVGESASQFYMMKTNGIFQSQEQIDRYVDSEGNKIQPNAKPGDVIYVDVNGDGQIDSDDRTVVGSPLPTLEYGLNLNLSYKQFDLSLFFQGVTGNEILNVTAFNTAQPNTNFNMSADLLNAWTPENTNTDIPRNVVVDNNGNYMMSDRFLEDGSYFRLKNLQFGYTLPQSMCERLKLQKLRAYINADNVFTLTGYSGYDPEVIPSSALTQGVDYGSYPMFRTFTAGIQVSF</sequence>
<dbReference type="InterPro" id="IPR012910">
    <property type="entry name" value="Plug_dom"/>
</dbReference>
<evidence type="ECO:0000256" key="4">
    <source>
        <dbReference type="ARBA" id="ARBA00022692"/>
    </source>
</evidence>
<dbReference type="AlphaFoldDB" id="A0A315ZEG9"/>
<feature type="domain" description="TonB-dependent receptor plug" evidence="11">
    <location>
        <begin position="132"/>
        <end position="236"/>
    </location>
</feature>
<dbReference type="EMBL" id="QGDO01000002">
    <property type="protein sequence ID" value="PWJ43124.1"/>
    <property type="molecule type" value="Genomic_DNA"/>
</dbReference>
<comment type="subcellular location">
    <subcellularLocation>
        <location evidence="1 8">Cell outer membrane</location>
        <topology evidence="1 8">Multi-pass membrane protein</topology>
    </subcellularLocation>
</comment>
<keyword evidence="6 8" id="KW-0472">Membrane</keyword>
<dbReference type="Proteomes" id="UP000245535">
    <property type="component" value="Unassembled WGS sequence"/>
</dbReference>
<comment type="caution">
    <text evidence="12">The sequence shown here is derived from an EMBL/GenBank/DDBJ whole genome shotgun (WGS) entry which is preliminary data.</text>
</comment>
<dbReference type="Gene3D" id="2.170.130.10">
    <property type="entry name" value="TonB-dependent receptor, plug domain"/>
    <property type="match status" value="1"/>
</dbReference>
<evidence type="ECO:0000259" key="11">
    <source>
        <dbReference type="Pfam" id="PF07715"/>
    </source>
</evidence>
<reference evidence="12 13" key="1">
    <citation type="submission" date="2018-03" db="EMBL/GenBank/DDBJ databases">
        <title>Genomic Encyclopedia of Archaeal and Bacterial Type Strains, Phase II (KMG-II): from individual species to whole genera.</title>
        <authorList>
            <person name="Goeker M."/>
        </authorList>
    </citation>
    <scope>NUCLEOTIDE SEQUENCE [LARGE SCALE GENOMIC DNA]</scope>
    <source>
        <strain evidence="12 13">DSM 28229</strain>
    </source>
</reference>
<dbReference type="PROSITE" id="PS52016">
    <property type="entry name" value="TONB_DEPENDENT_REC_3"/>
    <property type="match status" value="1"/>
</dbReference>
<dbReference type="NCBIfam" id="TIGR04057">
    <property type="entry name" value="SusC_RagA_signa"/>
    <property type="match status" value="1"/>
</dbReference>
<evidence type="ECO:0000256" key="5">
    <source>
        <dbReference type="ARBA" id="ARBA00023077"/>
    </source>
</evidence>
<accession>A0A315ZEG9</accession>
<evidence type="ECO:0000256" key="7">
    <source>
        <dbReference type="ARBA" id="ARBA00023237"/>
    </source>
</evidence>
<dbReference type="SUPFAM" id="SSF49464">
    <property type="entry name" value="Carboxypeptidase regulatory domain-like"/>
    <property type="match status" value="1"/>
</dbReference>
<organism evidence="12 13">
    <name type="scientific">Sediminitomix flava</name>
    <dbReference type="NCBI Taxonomy" id="379075"/>
    <lineage>
        <taxon>Bacteria</taxon>
        <taxon>Pseudomonadati</taxon>
        <taxon>Bacteroidota</taxon>
        <taxon>Cytophagia</taxon>
        <taxon>Cytophagales</taxon>
        <taxon>Flammeovirgaceae</taxon>
        <taxon>Sediminitomix</taxon>
    </lineage>
</organism>
<keyword evidence="3 8" id="KW-1134">Transmembrane beta strand</keyword>
<dbReference type="InterPro" id="IPR039426">
    <property type="entry name" value="TonB-dep_rcpt-like"/>
</dbReference>
<keyword evidence="7 8" id="KW-0998">Cell outer membrane</keyword>
<evidence type="ECO:0000256" key="2">
    <source>
        <dbReference type="ARBA" id="ARBA00022448"/>
    </source>
</evidence>
<dbReference type="InterPro" id="IPR023996">
    <property type="entry name" value="TonB-dep_OMP_SusC/RagA"/>
</dbReference>
<name>A0A315ZEG9_SEDFL</name>
<dbReference type="InterPro" id="IPR023997">
    <property type="entry name" value="TonB-dep_OMP_SusC/RagA_CS"/>
</dbReference>